<dbReference type="Proteomes" id="UP000827284">
    <property type="component" value="Unassembled WGS sequence"/>
</dbReference>
<dbReference type="GO" id="GO:0035267">
    <property type="term" value="C:NuA4 histone acetyltransferase complex"/>
    <property type="evidence" value="ECO:0007669"/>
    <property type="project" value="InterPro"/>
</dbReference>
<feature type="region of interest" description="Disordered" evidence="8">
    <location>
        <begin position="306"/>
        <end position="352"/>
    </location>
</feature>
<evidence type="ECO:0000256" key="2">
    <source>
        <dbReference type="ARBA" id="ARBA00008035"/>
    </source>
</evidence>
<dbReference type="EMBL" id="BQFW01000006">
    <property type="protein sequence ID" value="GJJ72161.1"/>
    <property type="molecule type" value="Genomic_DNA"/>
</dbReference>
<keyword evidence="11" id="KW-1185">Reference proteome</keyword>
<dbReference type="InterPro" id="IPR019542">
    <property type="entry name" value="Enhancer_polycomb-like_N"/>
</dbReference>
<evidence type="ECO:0000259" key="9">
    <source>
        <dbReference type="Pfam" id="PF10513"/>
    </source>
</evidence>
<accession>A0A9P3LVH1</accession>
<evidence type="ECO:0000313" key="10">
    <source>
        <dbReference type="EMBL" id="GJJ72161.1"/>
    </source>
</evidence>
<feature type="compositionally biased region" description="Basic and acidic residues" evidence="8">
    <location>
        <begin position="335"/>
        <end position="351"/>
    </location>
</feature>
<reference evidence="10" key="2">
    <citation type="journal article" date="2022" name="Microbiol. Resour. Announc.">
        <title>Whole-Genome Sequence of Entomortierella parvispora E1425, a Mucoromycotan Fungus Associated with Burkholderiaceae-Related Endosymbiotic Bacteria.</title>
        <authorList>
            <person name="Herlambang A."/>
            <person name="Guo Y."/>
            <person name="Takashima Y."/>
            <person name="Narisawa K."/>
            <person name="Ohta H."/>
            <person name="Nishizawa T."/>
        </authorList>
    </citation>
    <scope>NUCLEOTIDE SEQUENCE</scope>
    <source>
        <strain evidence="10">E1425</strain>
    </source>
</reference>
<organism evidence="10 11">
    <name type="scientific">Entomortierella parvispora</name>
    <dbReference type="NCBI Taxonomy" id="205924"/>
    <lineage>
        <taxon>Eukaryota</taxon>
        <taxon>Fungi</taxon>
        <taxon>Fungi incertae sedis</taxon>
        <taxon>Mucoromycota</taxon>
        <taxon>Mortierellomycotina</taxon>
        <taxon>Mortierellomycetes</taxon>
        <taxon>Mortierellales</taxon>
        <taxon>Mortierellaceae</taxon>
        <taxon>Entomortierella</taxon>
    </lineage>
</organism>
<keyword evidence="4 7" id="KW-0804">Transcription</keyword>
<proteinExistence type="inferred from homology"/>
<protein>
    <recommendedName>
        <fullName evidence="7">Enhancer of polycomb-like protein</fullName>
    </recommendedName>
</protein>
<name>A0A9P3LVH1_9FUNG</name>
<dbReference type="InterPro" id="IPR024943">
    <property type="entry name" value="Enhancer_polycomb"/>
</dbReference>
<evidence type="ECO:0000256" key="4">
    <source>
        <dbReference type="ARBA" id="ARBA00023163"/>
    </source>
</evidence>
<feature type="domain" description="Enhancer of polycomb-like N-terminal" evidence="9">
    <location>
        <begin position="10"/>
        <end position="157"/>
    </location>
</feature>
<evidence type="ECO:0000256" key="7">
    <source>
        <dbReference type="RuleBase" id="RU361124"/>
    </source>
</evidence>
<dbReference type="GO" id="GO:0006357">
    <property type="term" value="P:regulation of transcription by RNA polymerase II"/>
    <property type="evidence" value="ECO:0007669"/>
    <property type="project" value="InterPro"/>
</dbReference>
<dbReference type="PANTHER" id="PTHR14898">
    <property type="entry name" value="ENHANCER OF POLYCOMB"/>
    <property type="match status" value="1"/>
</dbReference>
<keyword evidence="5 7" id="KW-0539">Nucleus</keyword>
<dbReference type="Pfam" id="PF10513">
    <property type="entry name" value="EPL1"/>
    <property type="match status" value="1"/>
</dbReference>
<evidence type="ECO:0000313" key="11">
    <source>
        <dbReference type="Proteomes" id="UP000827284"/>
    </source>
</evidence>
<evidence type="ECO:0000256" key="6">
    <source>
        <dbReference type="ARBA" id="ARBA00025513"/>
    </source>
</evidence>
<comment type="similarity">
    <text evidence="2 7">Belongs to the enhancer of polycomb family.</text>
</comment>
<comment type="subcellular location">
    <subcellularLocation>
        <location evidence="1 7">Nucleus</location>
    </subcellularLocation>
</comment>
<reference evidence="10" key="1">
    <citation type="submission" date="2021-11" db="EMBL/GenBank/DDBJ databases">
        <authorList>
            <person name="Herlambang A."/>
            <person name="Guo Y."/>
            <person name="Takashima Y."/>
            <person name="Nishizawa T."/>
        </authorList>
    </citation>
    <scope>NUCLEOTIDE SEQUENCE</scope>
    <source>
        <strain evidence="10">E1425</strain>
    </source>
</reference>
<evidence type="ECO:0000256" key="3">
    <source>
        <dbReference type="ARBA" id="ARBA00023015"/>
    </source>
</evidence>
<dbReference type="AlphaFoldDB" id="A0A9P3LVH1"/>
<dbReference type="GO" id="GO:0005634">
    <property type="term" value="C:nucleus"/>
    <property type="evidence" value="ECO:0007669"/>
    <property type="project" value="UniProtKB-SubCell"/>
</dbReference>
<gene>
    <name evidence="10" type="ORF">EMPS_04518</name>
</gene>
<dbReference type="OrthoDB" id="435275at2759"/>
<comment type="function">
    <text evidence="6">Component of the NuA4 histone acetyltransferase complex which is involved in transcriptional activation of selected genes principally by acetylation of nucleosomal histone H4 and H2A. The NuA4 complex is also involved in DNA repair. Involved in gene silencing by neighboring heterochromatin, blockage of the silencing spreading along the chromosome, and required for cell cycle progression through G2/M.</text>
</comment>
<evidence type="ECO:0000256" key="8">
    <source>
        <dbReference type="SAM" id="MobiDB-lite"/>
    </source>
</evidence>
<keyword evidence="3 7" id="KW-0805">Transcription regulation</keyword>
<comment type="caution">
    <text evidence="10">The sequence shown here is derived from an EMBL/GenBank/DDBJ whole genome shotgun (WGS) entry which is preliminary data.</text>
</comment>
<evidence type="ECO:0000256" key="1">
    <source>
        <dbReference type="ARBA" id="ARBA00004123"/>
    </source>
</evidence>
<sequence length="507" mass="59554">MKSNVGARFRTRKINNKQLLRVYKAVDIPDLDESLNLQRSIPQTETGVDKEEETEHHLQAAISASNLSTTTGEATALYIPTPDASRKIENYRQFYSRPFTEPSTLIRFSSTVEDCMGCPYNMDDDDEKWLKEFNVKQSADAKLDEDHFEMIMWQFEKITNERVPYLQLDSGQIPSFDDLRQTFTAPSLSSIKNIAASVYPWWHERRTTRGGKVITPQLKFEEVMRNESDPYLCFRRRESKPMRKTRRADMASIEKLRKLRMEMESARSLLEMVSRREKVRKESLILEHMIFNQRGKVREIKRNLGIKDEEDDHHQKKKIRKSGESSATIRIPLNFKDRDASSQDDPRKDRSALSSIEAELAKRKEEDIGWEDLTDNPNQQLLSPYAQQFYRVMPHAPLQRTGRFMSYRKRVGRGGRIHIDRQYVSRPRSHYRDHYQKEIFGGQFDGINTFDKFRFDDDSFDQEDIVDDLRDGMIRYRCTLLSETDLRSLSTSTRHHFISMGHNGHSQ</sequence>
<evidence type="ECO:0000256" key="5">
    <source>
        <dbReference type="ARBA" id="ARBA00023242"/>
    </source>
</evidence>